<accession>A0AA40FU36</accession>
<evidence type="ECO:0000313" key="1">
    <source>
        <dbReference type="EMBL" id="KAK1125016.1"/>
    </source>
</evidence>
<dbReference type="Proteomes" id="UP001177670">
    <property type="component" value="Unassembled WGS sequence"/>
</dbReference>
<protein>
    <submittedName>
        <fullName evidence="1">Uncharacterized protein</fullName>
    </submittedName>
</protein>
<proteinExistence type="predicted"/>
<evidence type="ECO:0000313" key="2">
    <source>
        <dbReference type="Proteomes" id="UP001177670"/>
    </source>
</evidence>
<reference evidence="1" key="1">
    <citation type="submission" date="2021-10" db="EMBL/GenBank/DDBJ databases">
        <title>Melipona bicolor Genome sequencing and assembly.</title>
        <authorList>
            <person name="Araujo N.S."/>
            <person name="Arias M.C."/>
        </authorList>
    </citation>
    <scope>NUCLEOTIDE SEQUENCE</scope>
    <source>
        <strain evidence="1">USP_2M_L1-L4_2017</strain>
        <tissue evidence="1">Whole body</tissue>
    </source>
</reference>
<name>A0AA40FU36_9HYME</name>
<keyword evidence="2" id="KW-1185">Reference proteome</keyword>
<dbReference type="EMBL" id="JAHYIQ010000017">
    <property type="protein sequence ID" value="KAK1125016.1"/>
    <property type="molecule type" value="Genomic_DNA"/>
</dbReference>
<comment type="caution">
    <text evidence="1">The sequence shown here is derived from an EMBL/GenBank/DDBJ whole genome shotgun (WGS) entry which is preliminary data.</text>
</comment>
<gene>
    <name evidence="1" type="ORF">K0M31_006353</name>
</gene>
<dbReference type="AlphaFoldDB" id="A0AA40FU36"/>
<organism evidence="1 2">
    <name type="scientific">Melipona bicolor</name>
    <dbReference type="NCBI Taxonomy" id="60889"/>
    <lineage>
        <taxon>Eukaryota</taxon>
        <taxon>Metazoa</taxon>
        <taxon>Ecdysozoa</taxon>
        <taxon>Arthropoda</taxon>
        <taxon>Hexapoda</taxon>
        <taxon>Insecta</taxon>
        <taxon>Pterygota</taxon>
        <taxon>Neoptera</taxon>
        <taxon>Endopterygota</taxon>
        <taxon>Hymenoptera</taxon>
        <taxon>Apocrita</taxon>
        <taxon>Aculeata</taxon>
        <taxon>Apoidea</taxon>
        <taxon>Anthophila</taxon>
        <taxon>Apidae</taxon>
        <taxon>Melipona</taxon>
    </lineage>
</organism>
<sequence>MHFARSPTRSPRSFPDNNRKSILLADVSHVSKLRTTYLRSVRHSPLSFARNSLATRLKRMPKVCLFFSLSLSLLSSLFARPSTLEGARARRPFRADFADSIDRFELVVPLSARDKTEMELCDASVYTVLLRP</sequence>